<feature type="domain" description="HTH luxR-type" evidence="4">
    <location>
        <begin position="198"/>
        <end position="263"/>
    </location>
</feature>
<organism evidence="5 6">
    <name type="scientific">Tritonibacter multivorans</name>
    <dbReference type="NCBI Taxonomy" id="928856"/>
    <lineage>
        <taxon>Bacteria</taxon>
        <taxon>Pseudomonadati</taxon>
        <taxon>Pseudomonadota</taxon>
        <taxon>Alphaproteobacteria</taxon>
        <taxon>Rhodobacterales</taxon>
        <taxon>Paracoccaceae</taxon>
        <taxon>Tritonibacter</taxon>
    </lineage>
</organism>
<sequence length="273" mass="30208">MNPLQILLQQFAAPADAVGHPGFPKQMEQLFDGVLPHDMRWSIVYSATMAPKVLGHSMPQGSLGVVDHDLIRRTYDAGYFRFDPFYRFWRDERQGGVFRLSDISNMDQGDAAYLSGFVPMTKFEDDVALICPIDTDTAVALTLERCRVFSTQEMAVLKAGYAPLAALVRSHWRMTGPQAKSPAPQAGLPPLTYPEATAGFLPGALTPKEREIVHLSFAGFDNRAIAQRLGVTIGTVKNHKKRLYAKVDVTSERELFSLFLGYLMGVEPSELGA</sequence>
<dbReference type="PROSITE" id="PS00622">
    <property type="entry name" value="HTH_LUXR_1"/>
    <property type="match status" value="1"/>
</dbReference>
<dbReference type="SUPFAM" id="SSF46894">
    <property type="entry name" value="C-terminal effector domain of the bipartite response regulators"/>
    <property type="match status" value="1"/>
</dbReference>
<evidence type="ECO:0000256" key="1">
    <source>
        <dbReference type="ARBA" id="ARBA00023015"/>
    </source>
</evidence>
<dbReference type="PRINTS" id="PR00038">
    <property type="entry name" value="HTHLUXR"/>
</dbReference>
<keyword evidence="3" id="KW-0804">Transcription</keyword>
<name>A0A0P1H079_9RHOB</name>
<evidence type="ECO:0000313" key="6">
    <source>
        <dbReference type="Proteomes" id="UP000052022"/>
    </source>
</evidence>
<dbReference type="GO" id="GO:0003677">
    <property type="term" value="F:DNA binding"/>
    <property type="evidence" value="ECO:0007669"/>
    <property type="project" value="UniProtKB-KW"/>
</dbReference>
<dbReference type="Proteomes" id="UP000052022">
    <property type="component" value="Unassembled WGS sequence"/>
</dbReference>
<dbReference type="PANTHER" id="PTHR44688">
    <property type="entry name" value="DNA-BINDING TRANSCRIPTIONAL ACTIVATOR DEVR_DOSR"/>
    <property type="match status" value="1"/>
</dbReference>
<keyword evidence="1" id="KW-0805">Transcription regulation</keyword>
<evidence type="ECO:0000313" key="5">
    <source>
        <dbReference type="EMBL" id="CUH82406.1"/>
    </source>
</evidence>
<gene>
    <name evidence="5" type="ORF">TRM7557_03923</name>
</gene>
<proteinExistence type="predicted"/>
<dbReference type="SMART" id="SM00421">
    <property type="entry name" value="HTH_LUXR"/>
    <property type="match status" value="1"/>
</dbReference>
<dbReference type="InterPro" id="IPR036388">
    <property type="entry name" value="WH-like_DNA-bd_sf"/>
</dbReference>
<evidence type="ECO:0000259" key="4">
    <source>
        <dbReference type="PROSITE" id="PS50043"/>
    </source>
</evidence>
<dbReference type="Pfam" id="PF00196">
    <property type="entry name" value="GerE"/>
    <property type="match status" value="1"/>
</dbReference>
<dbReference type="InterPro" id="IPR000792">
    <property type="entry name" value="Tscrpt_reg_LuxR_C"/>
</dbReference>
<dbReference type="GO" id="GO:0006355">
    <property type="term" value="P:regulation of DNA-templated transcription"/>
    <property type="evidence" value="ECO:0007669"/>
    <property type="project" value="InterPro"/>
</dbReference>
<dbReference type="InterPro" id="IPR016032">
    <property type="entry name" value="Sig_transdc_resp-reg_C-effctor"/>
</dbReference>
<evidence type="ECO:0000256" key="3">
    <source>
        <dbReference type="ARBA" id="ARBA00023163"/>
    </source>
</evidence>
<dbReference type="CDD" id="cd06170">
    <property type="entry name" value="LuxR_C_like"/>
    <property type="match status" value="1"/>
</dbReference>
<accession>A0A0P1H079</accession>
<keyword evidence="6" id="KW-1185">Reference proteome</keyword>
<dbReference type="PANTHER" id="PTHR44688:SF16">
    <property type="entry name" value="DNA-BINDING TRANSCRIPTIONAL ACTIVATOR DEVR_DOSR"/>
    <property type="match status" value="1"/>
</dbReference>
<reference evidence="5 6" key="1">
    <citation type="submission" date="2015-09" db="EMBL/GenBank/DDBJ databases">
        <authorList>
            <consortium name="Swine Surveillance"/>
        </authorList>
    </citation>
    <scope>NUCLEOTIDE SEQUENCE [LARGE SCALE GENOMIC DNA]</scope>
    <source>
        <strain evidence="5 6">CECT 7557</strain>
    </source>
</reference>
<dbReference type="AlphaFoldDB" id="A0A0P1H079"/>
<dbReference type="STRING" id="928856.SAMN04488049_105269"/>
<protein>
    <submittedName>
        <fullName evidence="5">Transcriptional regulator NarL</fullName>
    </submittedName>
</protein>
<evidence type="ECO:0000256" key="2">
    <source>
        <dbReference type="ARBA" id="ARBA00023125"/>
    </source>
</evidence>
<dbReference type="Gene3D" id="1.10.10.10">
    <property type="entry name" value="Winged helix-like DNA-binding domain superfamily/Winged helix DNA-binding domain"/>
    <property type="match status" value="1"/>
</dbReference>
<dbReference type="PROSITE" id="PS50043">
    <property type="entry name" value="HTH_LUXR_2"/>
    <property type="match status" value="1"/>
</dbReference>
<dbReference type="EMBL" id="CYSD01000043">
    <property type="protein sequence ID" value="CUH82406.1"/>
    <property type="molecule type" value="Genomic_DNA"/>
</dbReference>
<keyword evidence="2" id="KW-0238">DNA-binding</keyword>